<protein>
    <submittedName>
        <fullName evidence="1">Uncharacterized protein</fullName>
    </submittedName>
</protein>
<dbReference type="AlphaFoldDB" id="A0A674IZC7"/>
<accession>A0A674IZC7</accession>
<sequence>MQMQSEGTRESDIKMAEGRKQVQILAAEKAEQIKNPAGHLPWGYALLPSPIRVSSPSFGSYFYLDLIM</sequence>
<evidence type="ECO:0000313" key="1">
    <source>
        <dbReference type="Ensembl" id="ENSTMTP00000012649.1"/>
    </source>
</evidence>
<reference evidence="1" key="2">
    <citation type="submission" date="2025-09" db="UniProtKB">
        <authorList>
            <consortium name="Ensembl"/>
        </authorList>
    </citation>
    <scope>IDENTIFICATION</scope>
</reference>
<dbReference type="Proteomes" id="UP000472274">
    <property type="component" value="Unplaced"/>
</dbReference>
<evidence type="ECO:0000313" key="2">
    <source>
        <dbReference type="Proteomes" id="UP000472274"/>
    </source>
</evidence>
<organism evidence="1 2">
    <name type="scientific">Terrapene triunguis</name>
    <name type="common">Three-toed box turtle</name>
    <dbReference type="NCBI Taxonomy" id="2587831"/>
    <lineage>
        <taxon>Eukaryota</taxon>
        <taxon>Metazoa</taxon>
        <taxon>Chordata</taxon>
        <taxon>Craniata</taxon>
        <taxon>Vertebrata</taxon>
        <taxon>Euteleostomi</taxon>
        <taxon>Archelosauria</taxon>
        <taxon>Testudinata</taxon>
        <taxon>Testudines</taxon>
        <taxon>Cryptodira</taxon>
        <taxon>Durocryptodira</taxon>
        <taxon>Testudinoidea</taxon>
        <taxon>Emydidae</taxon>
        <taxon>Terrapene</taxon>
    </lineage>
</organism>
<proteinExistence type="predicted"/>
<name>A0A674IZC7_9SAUR</name>
<reference evidence="1" key="1">
    <citation type="submission" date="2025-08" db="UniProtKB">
        <authorList>
            <consortium name="Ensembl"/>
        </authorList>
    </citation>
    <scope>IDENTIFICATION</scope>
</reference>
<dbReference type="InParanoid" id="A0A674IZC7"/>
<dbReference type="Ensembl" id="ENSTMTT00000013087.1">
    <property type="protein sequence ID" value="ENSTMTP00000012649.1"/>
    <property type="gene ID" value="ENSTMTG00000009152.1"/>
</dbReference>
<keyword evidence="2" id="KW-1185">Reference proteome</keyword>